<protein>
    <recommendedName>
        <fullName evidence="14">Threonine--tRNA ligase</fullName>
        <ecNumber evidence="14">6.1.1.3</ecNumber>
    </recommendedName>
    <alternativeName>
        <fullName evidence="14">Threonyl-tRNA synthetase</fullName>
        <shortName evidence="14">ThrRS</shortName>
    </alternativeName>
</protein>
<keyword evidence="6 14" id="KW-0479">Metal-binding</keyword>
<dbReference type="Gene3D" id="3.30.980.10">
    <property type="entry name" value="Threonyl-trna Synthetase, Chain A, domain 2"/>
    <property type="match status" value="1"/>
</dbReference>
<evidence type="ECO:0000256" key="11">
    <source>
        <dbReference type="ARBA" id="ARBA00022917"/>
    </source>
</evidence>
<comment type="subcellular location">
    <subcellularLocation>
        <location evidence="1 14">Cytoplasm</location>
    </subcellularLocation>
</comment>
<keyword evidence="9 14" id="KW-0067">ATP-binding</keyword>
<dbReference type="PANTHER" id="PTHR11451:SF44">
    <property type="entry name" value="THREONINE--TRNA LIGASE, CHLOROPLASTIC_MITOCHONDRIAL 2"/>
    <property type="match status" value="1"/>
</dbReference>
<dbReference type="InterPro" id="IPR047246">
    <property type="entry name" value="ThrRS_anticodon"/>
</dbReference>
<comment type="caution">
    <text evidence="14">Lacks conserved residue(s) required for the propagation of feature annotation.</text>
</comment>
<dbReference type="InterPro" id="IPR002314">
    <property type="entry name" value="aa-tRNA-synt_IIb"/>
</dbReference>
<dbReference type="GO" id="GO:0006435">
    <property type="term" value="P:threonyl-tRNA aminoacylation"/>
    <property type="evidence" value="ECO:0007669"/>
    <property type="project" value="UniProtKB-UniRule"/>
</dbReference>
<gene>
    <name evidence="14" type="primary">thrS</name>
    <name evidence="16" type="ORF">COT81_04995</name>
</gene>
<evidence type="ECO:0000256" key="12">
    <source>
        <dbReference type="ARBA" id="ARBA00023146"/>
    </source>
</evidence>
<dbReference type="InterPro" id="IPR036621">
    <property type="entry name" value="Anticodon-bd_dom_sf"/>
</dbReference>
<dbReference type="InterPro" id="IPR012947">
    <property type="entry name" value="tRNA_SAD"/>
</dbReference>
<evidence type="ECO:0000313" key="16">
    <source>
        <dbReference type="EMBL" id="PIS04713.1"/>
    </source>
</evidence>
<keyword evidence="3 14" id="KW-0963">Cytoplasm</keyword>
<keyword evidence="12 14" id="KW-0030">Aminoacyl-tRNA synthetase</keyword>
<dbReference type="PANTHER" id="PTHR11451">
    <property type="entry name" value="THREONINE-TRNA LIGASE"/>
    <property type="match status" value="1"/>
</dbReference>
<proteinExistence type="inferred from homology"/>
<dbReference type="SUPFAM" id="SSF52954">
    <property type="entry name" value="Class II aaRS ABD-related"/>
    <property type="match status" value="1"/>
</dbReference>
<organism evidence="16 17">
    <name type="scientific">Candidatus Buchananbacteria bacterium CG10_big_fil_rev_8_21_14_0_10_42_9</name>
    <dbReference type="NCBI Taxonomy" id="1974526"/>
    <lineage>
        <taxon>Bacteria</taxon>
        <taxon>Candidatus Buchananiibacteriota</taxon>
    </lineage>
</organism>
<comment type="caution">
    <text evidence="16">The sequence shown here is derived from an EMBL/GenBank/DDBJ whole genome shotgun (WGS) entry which is preliminary data.</text>
</comment>
<comment type="catalytic activity">
    <reaction evidence="13 14">
        <text>tRNA(Thr) + L-threonine + ATP = L-threonyl-tRNA(Thr) + AMP + diphosphate + H(+)</text>
        <dbReference type="Rhea" id="RHEA:24624"/>
        <dbReference type="Rhea" id="RHEA-COMP:9670"/>
        <dbReference type="Rhea" id="RHEA-COMP:9704"/>
        <dbReference type="ChEBI" id="CHEBI:15378"/>
        <dbReference type="ChEBI" id="CHEBI:30616"/>
        <dbReference type="ChEBI" id="CHEBI:33019"/>
        <dbReference type="ChEBI" id="CHEBI:57926"/>
        <dbReference type="ChEBI" id="CHEBI:78442"/>
        <dbReference type="ChEBI" id="CHEBI:78534"/>
        <dbReference type="ChEBI" id="CHEBI:456215"/>
        <dbReference type="EC" id="6.1.1.3"/>
    </reaction>
</comment>
<evidence type="ECO:0000256" key="2">
    <source>
        <dbReference type="ARBA" id="ARBA00008226"/>
    </source>
</evidence>
<evidence type="ECO:0000259" key="15">
    <source>
        <dbReference type="PROSITE" id="PS50862"/>
    </source>
</evidence>
<dbReference type="PROSITE" id="PS50862">
    <property type="entry name" value="AA_TRNA_LIGASE_II"/>
    <property type="match status" value="1"/>
</dbReference>
<comment type="subunit">
    <text evidence="14">Homodimer.</text>
</comment>
<keyword evidence="5 14" id="KW-0436">Ligase</keyword>
<evidence type="ECO:0000256" key="8">
    <source>
        <dbReference type="ARBA" id="ARBA00022833"/>
    </source>
</evidence>
<evidence type="ECO:0000256" key="1">
    <source>
        <dbReference type="ARBA" id="ARBA00004496"/>
    </source>
</evidence>
<dbReference type="PRINTS" id="PR01047">
    <property type="entry name" value="TRNASYNTHTHR"/>
</dbReference>
<reference evidence="17" key="1">
    <citation type="submission" date="2017-09" db="EMBL/GenBank/DDBJ databases">
        <title>Depth-based differentiation of microbial function through sediment-hosted aquifers and enrichment of novel symbionts in the deep terrestrial subsurface.</title>
        <authorList>
            <person name="Probst A.J."/>
            <person name="Ladd B."/>
            <person name="Jarett J.K."/>
            <person name="Geller-Mcgrath D.E."/>
            <person name="Sieber C.M.K."/>
            <person name="Emerson J.B."/>
            <person name="Anantharaman K."/>
            <person name="Thomas B.C."/>
            <person name="Malmstrom R."/>
            <person name="Stieglmeier M."/>
            <person name="Klingl A."/>
            <person name="Woyke T."/>
            <person name="Ryan C.M."/>
            <person name="Banfield J.F."/>
        </authorList>
    </citation>
    <scope>NUCLEOTIDE SEQUENCE [LARGE SCALE GENOMIC DNA]</scope>
</reference>
<dbReference type="Gene3D" id="3.40.50.800">
    <property type="entry name" value="Anticodon-binding domain"/>
    <property type="match status" value="1"/>
</dbReference>
<evidence type="ECO:0000256" key="3">
    <source>
        <dbReference type="ARBA" id="ARBA00022490"/>
    </source>
</evidence>
<dbReference type="CDD" id="cd00771">
    <property type="entry name" value="ThrRS_core"/>
    <property type="match status" value="1"/>
</dbReference>
<dbReference type="SUPFAM" id="SSF55186">
    <property type="entry name" value="ThrRS/AlaRS common domain"/>
    <property type="match status" value="1"/>
</dbReference>
<dbReference type="Pfam" id="PF03129">
    <property type="entry name" value="HGTP_anticodon"/>
    <property type="match status" value="1"/>
</dbReference>
<evidence type="ECO:0000313" key="17">
    <source>
        <dbReference type="Proteomes" id="UP000230935"/>
    </source>
</evidence>
<feature type="binding site" evidence="14">
    <location>
        <position position="450"/>
    </location>
    <ligand>
        <name>Zn(2+)</name>
        <dbReference type="ChEBI" id="CHEBI:29105"/>
        <note>catalytic</note>
    </ligand>
</feature>
<dbReference type="EMBL" id="PEZZ01000039">
    <property type="protein sequence ID" value="PIS04713.1"/>
    <property type="molecule type" value="Genomic_DNA"/>
</dbReference>
<evidence type="ECO:0000256" key="14">
    <source>
        <dbReference type="HAMAP-Rule" id="MF_00184"/>
    </source>
</evidence>
<feature type="binding site" evidence="14">
    <location>
        <position position="323"/>
    </location>
    <ligand>
        <name>Zn(2+)</name>
        <dbReference type="ChEBI" id="CHEBI:29105"/>
        <note>catalytic</note>
    </ligand>
</feature>
<dbReference type="AlphaFoldDB" id="A0A2H0W033"/>
<dbReference type="InterPro" id="IPR002320">
    <property type="entry name" value="Thr-tRNA-ligase_IIa"/>
</dbReference>
<dbReference type="GO" id="GO:0000049">
    <property type="term" value="F:tRNA binding"/>
    <property type="evidence" value="ECO:0007669"/>
    <property type="project" value="UniProtKB-KW"/>
</dbReference>
<dbReference type="InterPro" id="IPR033728">
    <property type="entry name" value="ThrRS_core"/>
</dbReference>
<comment type="similarity">
    <text evidence="2 14">Belongs to the class-II aminoacyl-tRNA synthetase family.</text>
</comment>
<dbReference type="GO" id="GO:0004829">
    <property type="term" value="F:threonine-tRNA ligase activity"/>
    <property type="evidence" value="ECO:0007669"/>
    <property type="project" value="UniProtKB-UniRule"/>
</dbReference>
<dbReference type="InterPro" id="IPR045864">
    <property type="entry name" value="aa-tRNA-synth_II/BPL/LPL"/>
</dbReference>
<comment type="cofactor">
    <cofactor evidence="14">
        <name>Zn(2+)</name>
        <dbReference type="ChEBI" id="CHEBI:29105"/>
    </cofactor>
    <text evidence="14">Binds 1 zinc ion per subunit.</text>
</comment>
<dbReference type="CDD" id="cd00860">
    <property type="entry name" value="ThrRS_anticodon"/>
    <property type="match status" value="1"/>
</dbReference>
<dbReference type="SUPFAM" id="SSF55681">
    <property type="entry name" value="Class II aaRS and biotin synthetases"/>
    <property type="match status" value="1"/>
</dbReference>
<evidence type="ECO:0000256" key="9">
    <source>
        <dbReference type="ARBA" id="ARBA00022840"/>
    </source>
</evidence>
<dbReference type="InterPro" id="IPR018163">
    <property type="entry name" value="Thr/Ala-tRNA-synth_IIc_edit"/>
</dbReference>
<dbReference type="Pfam" id="PF07973">
    <property type="entry name" value="tRNA_SAD"/>
    <property type="match status" value="1"/>
</dbReference>
<keyword evidence="8 14" id="KW-0862">Zinc</keyword>
<evidence type="ECO:0000256" key="7">
    <source>
        <dbReference type="ARBA" id="ARBA00022741"/>
    </source>
</evidence>
<dbReference type="GO" id="GO:0005524">
    <property type="term" value="F:ATP binding"/>
    <property type="evidence" value="ECO:0007669"/>
    <property type="project" value="UniProtKB-UniRule"/>
</dbReference>
<dbReference type="FunFam" id="3.30.980.10:FF:000005">
    <property type="entry name" value="Threonyl-tRNA synthetase, mitochondrial"/>
    <property type="match status" value="1"/>
</dbReference>
<evidence type="ECO:0000256" key="6">
    <source>
        <dbReference type="ARBA" id="ARBA00022723"/>
    </source>
</evidence>
<dbReference type="InterPro" id="IPR004154">
    <property type="entry name" value="Anticodon-bd"/>
</dbReference>
<dbReference type="GO" id="GO:0046872">
    <property type="term" value="F:metal ion binding"/>
    <property type="evidence" value="ECO:0007669"/>
    <property type="project" value="UniProtKB-KW"/>
</dbReference>
<dbReference type="Proteomes" id="UP000230935">
    <property type="component" value="Unassembled WGS sequence"/>
</dbReference>
<name>A0A2H0W033_9BACT</name>
<dbReference type="FunFam" id="3.30.930.10:FF:000019">
    <property type="entry name" value="Threonine--tRNA ligase"/>
    <property type="match status" value="1"/>
</dbReference>
<dbReference type="Pfam" id="PF00587">
    <property type="entry name" value="tRNA-synt_2b"/>
    <property type="match status" value="1"/>
</dbReference>
<dbReference type="InterPro" id="IPR006195">
    <property type="entry name" value="aa-tRNA-synth_II"/>
</dbReference>
<dbReference type="SMART" id="SM00863">
    <property type="entry name" value="tRNA_SAD"/>
    <property type="match status" value="1"/>
</dbReference>
<evidence type="ECO:0000256" key="13">
    <source>
        <dbReference type="ARBA" id="ARBA00049515"/>
    </source>
</evidence>
<accession>A0A2H0W033</accession>
<evidence type="ECO:0000256" key="5">
    <source>
        <dbReference type="ARBA" id="ARBA00022598"/>
    </source>
</evidence>
<evidence type="ECO:0000256" key="10">
    <source>
        <dbReference type="ARBA" id="ARBA00022884"/>
    </source>
</evidence>
<keyword evidence="7 14" id="KW-0547">Nucleotide-binding</keyword>
<sequence length="575" mass="65943">MGINQLDKIRHSLAHLLAAAILEMYPGAKLAIGPPVNDGFYYDFELPAQISDSDLKRIENRMRKILKTWDKFSRIEVESSWAKELFAENSYKLEIINELNKSGEIISLYSAGKFLDLCRGGHVSSAKNIDPDCFSLDRIAGAYWRGDEKNAMLTRIYGLAFNSKEELEEYVERREAAKQRDHKKLGRQLELFDFHETAPGMPYWLPNGLIVYNELVDFWRKNHAAHGYQEIATPLINKKELWETSGHWDHYREDMFVVSAEEETYGLKPMNCPNAMIVFNMKKRSYKDLPLRFSDSDTLHRYERSGVLNGLLRARSFRQDDAHNFITQDQIESEYAQIFQIVKDFYGIFNLKFRYRLGTRPKKFIGQARLWDIAESALKKILDQTCGAGNYEVAKGDGAFYGPKVDIIMQDALGRDWQMGTVQLDFQLPQRFNLIYTAKDGSAKTPVVIHRVVYGSLERFIGILIEHTAGKLPVWLSPIQVMIVTIGKQHDNFSEKVADQLKAAGVRIMLNKNNETLSKKILKGKNLKIPYIVIIGDKEVKTNSVTVERYNGSSNKQMDLSVLVNELENKIVAKS</sequence>
<dbReference type="Gene3D" id="3.30.54.20">
    <property type="match status" value="1"/>
</dbReference>
<dbReference type="HAMAP" id="MF_00184">
    <property type="entry name" value="Thr_tRNA_synth"/>
    <property type="match status" value="1"/>
</dbReference>
<keyword evidence="11 14" id="KW-0648">Protein biosynthesis</keyword>
<keyword evidence="4 14" id="KW-0820">tRNA-binding</keyword>
<dbReference type="NCBIfam" id="TIGR00418">
    <property type="entry name" value="thrS"/>
    <property type="match status" value="1"/>
</dbReference>
<evidence type="ECO:0000256" key="4">
    <source>
        <dbReference type="ARBA" id="ARBA00022555"/>
    </source>
</evidence>
<keyword evidence="10 14" id="KW-0694">RNA-binding</keyword>
<dbReference type="Gene3D" id="3.30.930.10">
    <property type="entry name" value="Bira Bifunctional Protein, Domain 2"/>
    <property type="match status" value="1"/>
</dbReference>
<dbReference type="GO" id="GO:0005737">
    <property type="term" value="C:cytoplasm"/>
    <property type="evidence" value="ECO:0007669"/>
    <property type="project" value="UniProtKB-SubCell"/>
</dbReference>
<feature type="domain" description="Aminoacyl-transfer RNA synthetases class-II family profile" evidence="15">
    <location>
        <begin position="206"/>
        <end position="473"/>
    </location>
</feature>
<feature type="binding site" evidence="14">
    <location>
        <position position="272"/>
    </location>
    <ligand>
        <name>Zn(2+)</name>
        <dbReference type="ChEBI" id="CHEBI:29105"/>
        <note>catalytic</note>
    </ligand>
</feature>
<dbReference type="EC" id="6.1.1.3" evidence="14"/>